<dbReference type="Proteomes" id="UP000183832">
    <property type="component" value="Unassembled WGS sequence"/>
</dbReference>
<dbReference type="SMART" id="SM00406">
    <property type="entry name" value="IGv"/>
    <property type="match status" value="1"/>
</dbReference>
<feature type="domain" description="Ig-like" evidence="2">
    <location>
        <begin position="167"/>
        <end position="260"/>
    </location>
</feature>
<accession>A0A1J1HVM5</accession>
<dbReference type="InterPro" id="IPR013098">
    <property type="entry name" value="Ig_I-set"/>
</dbReference>
<dbReference type="InterPro" id="IPR036179">
    <property type="entry name" value="Ig-like_dom_sf"/>
</dbReference>
<keyword evidence="1" id="KW-0472">Membrane</keyword>
<dbReference type="PANTHER" id="PTHR23279">
    <property type="entry name" value="DEFECTIVE PROBOSCIS EXTENSION RESPONSE DPR -RELATED"/>
    <property type="match status" value="1"/>
</dbReference>
<dbReference type="AlphaFoldDB" id="A0A1J1HVM5"/>
<keyword evidence="1" id="KW-0812">Transmembrane</keyword>
<dbReference type="PROSITE" id="PS50835">
    <property type="entry name" value="IG_LIKE"/>
    <property type="match status" value="2"/>
</dbReference>
<dbReference type="Pfam" id="PF00047">
    <property type="entry name" value="ig"/>
    <property type="match status" value="1"/>
</dbReference>
<dbReference type="STRING" id="568069.A0A1J1HVM5"/>
<proteinExistence type="predicted"/>
<dbReference type="FunFam" id="2.60.40.10:FF:000533">
    <property type="entry name" value="Uncharacterized protein, isoform A"/>
    <property type="match status" value="1"/>
</dbReference>
<dbReference type="OrthoDB" id="190835at2759"/>
<dbReference type="SMART" id="SM00409">
    <property type="entry name" value="IG"/>
    <property type="match status" value="2"/>
</dbReference>
<dbReference type="InterPro" id="IPR013783">
    <property type="entry name" value="Ig-like_fold"/>
</dbReference>
<dbReference type="SUPFAM" id="SSF48726">
    <property type="entry name" value="Immunoglobulin"/>
    <property type="match status" value="2"/>
</dbReference>
<evidence type="ECO:0000256" key="1">
    <source>
        <dbReference type="SAM" id="Phobius"/>
    </source>
</evidence>
<dbReference type="CDD" id="cd00099">
    <property type="entry name" value="IgV"/>
    <property type="match status" value="1"/>
</dbReference>
<dbReference type="GO" id="GO:0032589">
    <property type="term" value="C:neuron projection membrane"/>
    <property type="evidence" value="ECO:0007669"/>
    <property type="project" value="TreeGrafter"/>
</dbReference>
<keyword evidence="1" id="KW-1133">Transmembrane helix</keyword>
<feature type="domain" description="Ig-like" evidence="2">
    <location>
        <begin position="59"/>
        <end position="159"/>
    </location>
</feature>
<dbReference type="FunFam" id="2.60.40.10:FF:000129">
    <property type="entry name" value="CLUMA_CG018772, isoform A"/>
    <property type="match status" value="1"/>
</dbReference>
<evidence type="ECO:0000313" key="4">
    <source>
        <dbReference type="Proteomes" id="UP000183832"/>
    </source>
</evidence>
<dbReference type="Pfam" id="PF07679">
    <property type="entry name" value="I-set"/>
    <property type="match status" value="1"/>
</dbReference>
<dbReference type="InterPro" id="IPR037448">
    <property type="entry name" value="Zig-8"/>
</dbReference>
<dbReference type="InterPro" id="IPR013106">
    <property type="entry name" value="Ig_V-set"/>
</dbReference>
<evidence type="ECO:0000313" key="3">
    <source>
        <dbReference type="EMBL" id="CRK90201.1"/>
    </source>
</evidence>
<feature type="transmembrane region" description="Helical" evidence="1">
    <location>
        <begin position="12"/>
        <end position="29"/>
    </location>
</feature>
<dbReference type="InterPro" id="IPR013151">
    <property type="entry name" value="Immunoglobulin_dom"/>
</dbReference>
<dbReference type="EMBL" id="CVRI01000017">
    <property type="protein sequence ID" value="CRK90201.1"/>
    <property type="molecule type" value="Genomic_DNA"/>
</dbReference>
<name>A0A1J1HVM5_9DIPT</name>
<dbReference type="InterPro" id="IPR007110">
    <property type="entry name" value="Ig-like_dom"/>
</dbReference>
<keyword evidence="4" id="KW-1185">Reference proteome</keyword>
<organism evidence="3 4">
    <name type="scientific">Clunio marinus</name>
    <dbReference type="NCBI Taxonomy" id="568069"/>
    <lineage>
        <taxon>Eukaryota</taxon>
        <taxon>Metazoa</taxon>
        <taxon>Ecdysozoa</taxon>
        <taxon>Arthropoda</taxon>
        <taxon>Hexapoda</taxon>
        <taxon>Insecta</taxon>
        <taxon>Pterygota</taxon>
        <taxon>Neoptera</taxon>
        <taxon>Endopterygota</taxon>
        <taxon>Diptera</taxon>
        <taxon>Nematocera</taxon>
        <taxon>Chironomoidea</taxon>
        <taxon>Chironomidae</taxon>
        <taxon>Clunio</taxon>
    </lineage>
</organism>
<dbReference type="SMART" id="SM00408">
    <property type="entry name" value="IGc2"/>
    <property type="match status" value="2"/>
</dbReference>
<evidence type="ECO:0000259" key="2">
    <source>
        <dbReference type="PROSITE" id="PS50835"/>
    </source>
</evidence>
<dbReference type="InterPro" id="IPR003599">
    <property type="entry name" value="Ig_sub"/>
</dbReference>
<reference evidence="3 4" key="1">
    <citation type="submission" date="2015-04" db="EMBL/GenBank/DDBJ databases">
        <authorList>
            <person name="Syromyatnikov M.Y."/>
            <person name="Popov V.N."/>
        </authorList>
    </citation>
    <scope>NUCLEOTIDE SEQUENCE [LARGE SCALE GENOMIC DNA]</scope>
</reference>
<protein>
    <submittedName>
        <fullName evidence="3">CLUMA_CG003915, isoform A</fullName>
    </submittedName>
</protein>
<dbReference type="Gene3D" id="2.60.40.10">
    <property type="entry name" value="Immunoglobulins"/>
    <property type="match status" value="2"/>
</dbReference>
<dbReference type="GO" id="GO:0050808">
    <property type="term" value="P:synapse organization"/>
    <property type="evidence" value="ECO:0007669"/>
    <property type="project" value="TreeGrafter"/>
</dbReference>
<dbReference type="InterPro" id="IPR003598">
    <property type="entry name" value="Ig_sub2"/>
</dbReference>
<gene>
    <name evidence="3" type="primary">similar to GH16056</name>
    <name evidence="3" type="ORF">CLUMA_CG003915</name>
</gene>
<dbReference type="PANTHER" id="PTHR23279:SF46">
    <property type="entry name" value="DEFECTIVE PROBOSCIS EXTENSION RESPONSE 10, ISOFORM A-RELATED"/>
    <property type="match status" value="1"/>
</dbReference>
<sequence>MNELGLKPVFWIYTFVCLFNFLDLSLGSFRNSKEKIHRGNHNNLHDITTTNPFHFYTNPKWYESYFDPIIPRNVTALVGKSAYLSCRVKNLGNKTVSWIRHRDLHILTVGTYTYTTDQRFTTTHHKETDEWTLQIKFAQKRDAGLYDCQISTQPIKSYSVRLNLVAPTASILGGPDFYVQKGSTINLTCTIRLGPDESPAFIFWYHEDEVINYDSLRGGISIETRKGDITTSHLLIQNADETNSGKYSCSPSNAIIASIRVHVLNGEHPEAMHSNSSSIAQQQHSYVKLLLIVFLVLSTARNINLLTFSDNKLNR</sequence>